<protein>
    <submittedName>
        <fullName evidence="1">Uncharacterized protein</fullName>
    </submittedName>
</protein>
<name>A0ABC9P3E5_ENTFL</name>
<proteinExistence type="predicted"/>
<accession>A0ABC9P3E5</accession>
<dbReference type="EMBL" id="AEBE01000111">
    <property type="protein sequence ID" value="EFU89375.1"/>
    <property type="molecule type" value="Genomic_DNA"/>
</dbReference>
<evidence type="ECO:0000313" key="2">
    <source>
        <dbReference type="Proteomes" id="UP000004933"/>
    </source>
</evidence>
<reference evidence="1 2" key="1">
    <citation type="submission" date="2010-09" db="EMBL/GenBank/DDBJ databases">
        <authorList>
            <person name="Weinstock G."/>
            <person name="Sodergren E."/>
            <person name="Clifton S."/>
            <person name="Fulton L."/>
            <person name="Fulton B."/>
            <person name="Courtney L."/>
            <person name="Fronick C."/>
            <person name="Harrison M."/>
            <person name="Strong C."/>
            <person name="Farmer C."/>
            <person name="Delahaunty K."/>
            <person name="Markovic C."/>
            <person name="Hall O."/>
            <person name="Minx P."/>
            <person name="Tomlinson C."/>
            <person name="Mitreva M."/>
            <person name="Hou S."/>
            <person name="Chen J."/>
            <person name="Wollam A."/>
            <person name="Pepin K.H."/>
            <person name="Johnson M."/>
            <person name="Bhonagiri V."/>
            <person name="Zhang X."/>
            <person name="Suruliraj S."/>
            <person name="Warren W."/>
            <person name="Chinwalla A."/>
            <person name="Mardis E.R."/>
            <person name="Wilson R.K."/>
        </authorList>
    </citation>
    <scope>NUCLEOTIDE SEQUENCE [LARGE SCALE GENOMIC DNA]</scope>
    <source>
        <strain evidence="1 2">TX0630</strain>
    </source>
</reference>
<organism evidence="1 2">
    <name type="scientific">Enterococcus faecalis TX0630</name>
    <dbReference type="NCBI Taxonomy" id="749508"/>
    <lineage>
        <taxon>Bacteria</taxon>
        <taxon>Bacillati</taxon>
        <taxon>Bacillota</taxon>
        <taxon>Bacilli</taxon>
        <taxon>Lactobacillales</taxon>
        <taxon>Enterococcaceae</taxon>
        <taxon>Enterococcus</taxon>
    </lineage>
</organism>
<dbReference type="AlphaFoldDB" id="A0ABC9P3E5"/>
<sequence length="67" mass="7641">MIVDTDKIEWLLENRSQYFINKETGVAQSRLSKLKNNFSEIGKSSIDVGVKLTDLAVKEKNKPTSRK</sequence>
<gene>
    <name evidence="1" type="ORF">HMPREF9511_02622</name>
</gene>
<dbReference type="Proteomes" id="UP000004933">
    <property type="component" value="Unassembled WGS sequence"/>
</dbReference>
<dbReference type="RefSeq" id="WP_002393486.1">
    <property type="nucleotide sequence ID" value="NZ_GL454850.1"/>
</dbReference>
<comment type="caution">
    <text evidence="1">The sequence shown here is derived from an EMBL/GenBank/DDBJ whole genome shotgun (WGS) entry which is preliminary data.</text>
</comment>
<evidence type="ECO:0000313" key="1">
    <source>
        <dbReference type="EMBL" id="EFU89375.1"/>
    </source>
</evidence>